<dbReference type="PANTHER" id="PTHR10380:SF173">
    <property type="entry name" value="CUTICULAR PROTEIN 47EF, ISOFORM C-RELATED"/>
    <property type="match status" value="1"/>
</dbReference>
<keyword evidence="1 2" id="KW-0193">Cuticle</keyword>
<dbReference type="InterPro" id="IPR031311">
    <property type="entry name" value="CHIT_BIND_RR_consensus"/>
</dbReference>
<evidence type="ECO:0000313" key="4">
    <source>
        <dbReference type="EMBL" id="KAK6620933.1"/>
    </source>
</evidence>
<dbReference type="AlphaFoldDB" id="A0AAN8P4V4"/>
<dbReference type="InterPro" id="IPR000618">
    <property type="entry name" value="Insect_cuticle"/>
</dbReference>
<dbReference type="PRINTS" id="PR00947">
    <property type="entry name" value="CUTICLE"/>
</dbReference>
<evidence type="ECO:0000256" key="3">
    <source>
        <dbReference type="SAM" id="Phobius"/>
    </source>
</evidence>
<keyword evidence="3" id="KW-1133">Transmembrane helix</keyword>
<gene>
    <name evidence="4" type="ORF">RUM43_011232</name>
</gene>
<dbReference type="PROSITE" id="PS00233">
    <property type="entry name" value="CHIT_BIND_RR_1"/>
    <property type="match status" value="1"/>
</dbReference>
<dbReference type="PROSITE" id="PS51155">
    <property type="entry name" value="CHIT_BIND_RR_2"/>
    <property type="match status" value="1"/>
</dbReference>
<proteinExistence type="predicted"/>
<comment type="caution">
    <text evidence="4">The sequence shown here is derived from an EMBL/GenBank/DDBJ whole genome shotgun (WGS) entry which is preliminary data.</text>
</comment>
<keyword evidence="3" id="KW-0812">Transmembrane</keyword>
<dbReference type="Proteomes" id="UP001372834">
    <property type="component" value="Unassembled WGS sequence"/>
</dbReference>
<dbReference type="GO" id="GO:0062129">
    <property type="term" value="C:chitin-based extracellular matrix"/>
    <property type="evidence" value="ECO:0007669"/>
    <property type="project" value="TreeGrafter"/>
</dbReference>
<dbReference type="InterPro" id="IPR050468">
    <property type="entry name" value="Cuticle_Struct_Prot"/>
</dbReference>
<organism evidence="4 5">
    <name type="scientific">Polyplax serrata</name>
    <name type="common">Common mouse louse</name>
    <dbReference type="NCBI Taxonomy" id="468196"/>
    <lineage>
        <taxon>Eukaryota</taxon>
        <taxon>Metazoa</taxon>
        <taxon>Ecdysozoa</taxon>
        <taxon>Arthropoda</taxon>
        <taxon>Hexapoda</taxon>
        <taxon>Insecta</taxon>
        <taxon>Pterygota</taxon>
        <taxon>Neoptera</taxon>
        <taxon>Paraneoptera</taxon>
        <taxon>Psocodea</taxon>
        <taxon>Troctomorpha</taxon>
        <taxon>Phthiraptera</taxon>
        <taxon>Anoplura</taxon>
        <taxon>Polyplacidae</taxon>
        <taxon>Polyplax</taxon>
    </lineage>
</organism>
<evidence type="ECO:0000313" key="5">
    <source>
        <dbReference type="Proteomes" id="UP001372834"/>
    </source>
</evidence>
<dbReference type="GO" id="GO:0008010">
    <property type="term" value="F:structural constituent of chitin-based larval cuticle"/>
    <property type="evidence" value="ECO:0007669"/>
    <property type="project" value="TreeGrafter"/>
</dbReference>
<accession>A0AAN8P4V4</accession>
<evidence type="ECO:0000256" key="1">
    <source>
        <dbReference type="ARBA" id="ARBA00022460"/>
    </source>
</evidence>
<evidence type="ECO:0000256" key="2">
    <source>
        <dbReference type="PROSITE-ProRule" id="PRU00497"/>
    </source>
</evidence>
<sequence>MHWRAVASEEAIVKDAIICYYLQILLVVAFAALTAAAPQSLQATQPPVPILRAETNHNLDGSYNFQYETGNQISASEQGAVKNQGTDAESLAVQGSFSYVDLDGNQITVNYVADENGFRADGAHLPQAPPVPPEIQEALAKNAAEEARLSPQELEALYSGRYIGN</sequence>
<feature type="transmembrane region" description="Helical" evidence="3">
    <location>
        <begin position="12"/>
        <end position="37"/>
    </location>
</feature>
<reference evidence="4 5" key="1">
    <citation type="submission" date="2023-10" db="EMBL/GenBank/DDBJ databases">
        <title>Genomes of two closely related lineages of the louse Polyplax serrata with different host specificities.</title>
        <authorList>
            <person name="Martinu J."/>
            <person name="Tarabai H."/>
            <person name="Stefka J."/>
            <person name="Hypsa V."/>
        </authorList>
    </citation>
    <scope>NUCLEOTIDE SEQUENCE [LARGE SCALE GENOMIC DNA]</scope>
    <source>
        <strain evidence="4">HR10_N</strain>
    </source>
</reference>
<dbReference type="Pfam" id="PF00379">
    <property type="entry name" value="Chitin_bind_4"/>
    <property type="match status" value="1"/>
</dbReference>
<keyword evidence="3" id="KW-0472">Membrane</keyword>
<protein>
    <submittedName>
        <fullName evidence="4">Uncharacterized protein</fullName>
    </submittedName>
</protein>
<name>A0AAN8P4V4_POLSC</name>
<dbReference type="EMBL" id="JAWJWE010000039">
    <property type="protein sequence ID" value="KAK6620933.1"/>
    <property type="molecule type" value="Genomic_DNA"/>
</dbReference>
<dbReference type="PANTHER" id="PTHR10380">
    <property type="entry name" value="CUTICLE PROTEIN"/>
    <property type="match status" value="1"/>
</dbReference>